<evidence type="ECO:0000259" key="3">
    <source>
        <dbReference type="Pfam" id="PF07992"/>
    </source>
</evidence>
<name>A0A5A9GNG8_AZOLI</name>
<evidence type="ECO:0000313" key="5">
    <source>
        <dbReference type="Proteomes" id="UP000324927"/>
    </source>
</evidence>
<dbReference type="Gene3D" id="3.50.50.60">
    <property type="entry name" value="FAD/NAD(P)-binding domain"/>
    <property type="match status" value="2"/>
</dbReference>
<dbReference type="PRINTS" id="PR00368">
    <property type="entry name" value="FADPNR"/>
</dbReference>
<dbReference type="AlphaFoldDB" id="A0A5A9GNG8"/>
<reference evidence="4 5" key="1">
    <citation type="submission" date="2019-08" db="EMBL/GenBank/DDBJ databases">
        <authorList>
            <person name="Grouzdev D."/>
            <person name="Tikhonova E."/>
            <person name="Kravchenko I."/>
        </authorList>
    </citation>
    <scope>NUCLEOTIDE SEQUENCE [LARGE SCALE GENOMIC DNA]</scope>
    <source>
        <strain evidence="4 5">59b</strain>
    </source>
</reference>
<dbReference type="GO" id="GO:0016491">
    <property type="term" value="F:oxidoreductase activity"/>
    <property type="evidence" value="ECO:0007669"/>
    <property type="project" value="UniProtKB-KW"/>
</dbReference>
<dbReference type="InterPro" id="IPR023753">
    <property type="entry name" value="FAD/NAD-binding_dom"/>
</dbReference>
<dbReference type="Pfam" id="PF04324">
    <property type="entry name" value="Fer2_BFD"/>
    <property type="match status" value="1"/>
</dbReference>
<dbReference type="PRINTS" id="PR00469">
    <property type="entry name" value="PNDRDTASEII"/>
</dbReference>
<dbReference type="EMBL" id="VTTN01000004">
    <property type="protein sequence ID" value="KAA0595981.1"/>
    <property type="molecule type" value="Genomic_DNA"/>
</dbReference>
<dbReference type="PIRSF" id="PIRSF037495">
    <property type="entry name" value="Opine_OX_OoxA/HcnB"/>
    <property type="match status" value="1"/>
</dbReference>
<dbReference type="InterPro" id="IPR017224">
    <property type="entry name" value="Opine_Oxase_asu/HCN_bsu"/>
</dbReference>
<sequence length="492" mass="51761">MTARTLTTAAELAGRYDLVVVGAGPAGLSAATEAARGGAQVLLLDENPTPGGQIYRAITRREPGPDDCLGPDYWAGRTLTDAFAASILDYAPGATVWGLEPGCALSTPTVGVSLGGAARRLPARSVILATGAMERPMPVPGWTLPGVMTAGAAQIALKTGGLVPRGRVVLAGSGPLLYLLAWQLVQAGATIVAFLDTTDARQRRAALRHAPDFLRSPYLTKGLALLVKVRRRVRVHSGVTALSIAGDERTKRITFRQGARARSIDADCVLLHQGVIPSINLASAAGCKIVWNEAQRAFQPHTDSCGRTTAPGLYVAGDGAGIGGALHAAVAGRIAAIVALESLSLLSAEERDRALEPLLREQALYRRGRAFLDTLYQPSRAFRAPQDPETIICRCEEVRAGALREAIALGPPGPNQLKTFLRCGMGPCQGRLCAQTVSEIMADERGVSPCEIGTYRLRTPVKPLRLSELAALPTPPDAVFAVTGEHPVGAEH</sequence>
<evidence type="ECO:0000313" key="4">
    <source>
        <dbReference type="EMBL" id="KAA0595981.1"/>
    </source>
</evidence>
<keyword evidence="5" id="KW-1185">Reference proteome</keyword>
<dbReference type="Pfam" id="PF07992">
    <property type="entry name" value="Pyr_redox_2"/>
    <property type="match status" value="1"/>
</dbReference>
<organism evidence="4 5">
    <name type="scientific">Azospirillum lipoferum</name>
    <dbReference type="NCBI Taxonomy" id="193"/>
    <lineage>
        <taxon>Bacteria</taxon>
        <taxon>Pseudomonadati</taxon>
        <taxon>Pseudomonadota</taxon>
        <taxon>Alphaproteobacteria</taxon>
        <taxon>Rhodospirillales</taxon>
        <taxon>Azospirillaceae</taxon>
        <taxon>Azospirillum</taxon>
    </lineage>
</organism>
<dbReference type="CDD" id="cd19946">
    <property type="entry name" value="GlpA-like_Fer2_BFD-like"/>
    <property type="match status" value="1"/>
</dbReference>
<comment type="caution">
    <text evidence="4">The sequence shown here is derived from an EMBL/GenBank/DDBJ whole genome shotgun (WGS) entry which is preliminary data.</text>
</comment>
<dbReference type="SUPFAM" id="SSF51905">
    <property type="entry name" value="FAD/NAD(P)-binding domain"/>
    <property type="match status" value="1"/>
</dbReference>
<dbReference type="PANTHER" id="PTHR42949:SF3">
    <property type="entry name" value="ANAEROBIC GLYCEROL-3-PHOSPHATE DEHYDROGENASE SUBUNIT B"/>
    <property type="match status" value="1"/>
</dbReference>
<dbReference type="InterPro" id="IPR007419">
    <property type="entry name" value="BFD-like_2Fe2S-bd_dom"/>
</dbReference>
<dbReference type="Gene3D" id="1.10.10.1100">
    <property type="entry name" value="BFD-like [2Fe-2S]-binding domain"/>
    <property type="match status" value="1"/>
</dbReference>
<dbReference type="OrthoDB" id="9801699at2"/>
<dbReference type="InterPro" id="IPR041854">
    <property type="entry name" value="BFD-like_2Fe2S-bd_dom_sf"/>
</dbReference>
<protein>
    <submittedName>
        <fullName evidence="4">FAD-dependent oxidoreductase</fullName>
    </submittedName>
</protein>
<dbReference type="InterPro" id="IPR051691">
    <property type="entry name" value="Metab_Enz_Cyan_OpOx_G3PDH"/>
</dbReference>
<accession>A0A5A9GNG8</accession>
<gene>
    <name evidence="4" type="ORF">FZ942_12265</name>
</gene>
<dbReference type="Proteomes" id="UP000324927">
    <property type="component" value="Unassembled WGS sequence"/>
</dbReference>
<keyword evidence="1" id="KW-0560">Oxidoreductase</keyword>
<evidence type="ECO:0000259" key="2">
    <source>
        <dbReference type="Pfam" id="PF04324"/>
    </source>
</evidence>
<evidence type="ECO:0000256" key="1">
    <source>
        <dbReference type="ARBA" id="ARBA00023002"/>
    </source>
</evidence>
<dbReference type="PANTHER" id="PTHR42949">
    <property type="entry name" value="ANAEROBIC GLYCEROL-3-PHOSPHATE DEHYDROGENASE SUBUNIT B"/>
    <property type="match status" value="1"/>
</dbReference>
<feature type="domain" description="BFD-like [2Fe-2S]-binding" evidence="2">
    <location>
        <begin position="391"/>
        <end position="442"/>
    </location>
</feature>
<feature type="domain" description="FAD/NAD(P)-binding" evidence="3">
    <location>
        <begin position="16"/>
        <end position="330"/>
    </location>
</feature>
<dbReference type="InterPro" id="IPR036188">
    <property type="entry name" value="FAD/NAD-bd_sf"/>
</dbReference>
<dbReference type="RefSeq" id="WP_149231379.1">
    <property type="nucleotide sequence ID" value="NZ_JALJXJ010000005.1"/>
</dbReference>
<proteinExistence type="predicted"/>